<dbReference type="AlphaFoldDB" id="K9GHG2"/>
<dbReference type="OrthoDB" id="640151at2759"/>
<dbReference type="EMBL" id="AKCU01000100">
    <property type="protein sequence ID" value="EKV20682.1"/>
    <property type="molecule type" value="Genomic_DNA"/>
</dbReference>
<comment type="caution">
    <text evidence="2">The sequence shown here is derived from an EMBL/GenBank/DDBJ whole genome shotgun (WGS) entry which is preliminary data.</text>
</comment>
<dbReference type="VEuPathDB" id="FungiDB:PDIP_13980"/>
<protein>
    <submittedName>
        <fullName evidence="2">Uncharacterized protein</fullName>
    </submittedName>
</protein>
<name>K9GHG2_PEND1</name>
<feature type="region of interest" description="Disordered" evidence="1">
    <location>
        <begin position="35"/>
        <end position="65"/>
    </location>
</feature>
<dbReference type="HOGENOM" id="CLU_1960322_0_0_1"/>
<dbReference type="Proteomes" id="UP000009886">
    <property type="component" value="Unassembled WGS sequence"/>
</dbReference>
<proteinExistence type="predicted"/>
<organism evidence="2 3">
    <name type="scientific">Penicillium digitatum (strain Pd1 / CECT 20795)</name>
    <name type="common">Green mold</name>
    <dbReference type="NCBI Taxonomy" id="1170230"/>
    <lineage>
        <taxon>Eukaryota</taxon>
        <taxon>Fungi</taxon>
        <taxon>Dikarya</taxon>
        <taxon>Ascomycota</taxon>
        <taxon>Pezizomycotina</taxon>
        <taxon>Eurotiomycetes</taxon>
        <taxon>Eurotiomycetidae</taxon>
        <taxon>Eurotiales</taxon>
        <taxon>Aspergillaceae</taxon>
        <taxon>Penicillium</taxon>
    </lineage>
</organism>
<evidence type="ECO:0000313" key="3">
    <source>
        <dbReference type="Proteomes" id="UP000009886"/>
    </source>
</evidence>
<accession>K9GHG2</accession>
<feature type="compositionally biased region" description="Basic and acidic residues" evidence="1">
    <location>
        <begin position="37"/>
        <end position="56"/>
    </location>
</feature>
<dbReference type="KEGG" id="pdp:PDIP_13980"/>
<sequence>MLKLSTPIVIPTWLSTTKPVTRKFFQSLKTRSSLCPREGRSQKDKKSKIALEEAHKSKLSKKAARPKRRDAKIIYSFKGSWVGLAEEAMVRGFDPAVTMSDMIFGNPGTDVLDVGSDPKKNPPRVAELLTQHGMTSTGIVTG</sequence>
<reference evidence="3" key="1">
    <citation type="journal article" date="2012" name="BMC Genomics">
        <title>Genome sequence of the necrotrophic fungus Penicillium digitatum, the main postharvest pathogen of citrus.</title>
        <authorList>
            <person name="Marcet-Houben M."/>
            <person name="Ballester A.-R."/>
            <person name="de la Fuente B."/>
            <person name="Harries E."/>
            <person name="Marcos J.F."/>
            <person name="Gonzalez-Candelas L."/>
            <person name="Gabaldon T."/>
        </authorList>
    </citation>
    <scope>NUCLEOTIDE SEQUENCE [LARGE SCALE GENOMIC DNA]</scope>
    <source>
        <strain evidence="3">Pd1 / CECT 20795</strain>
    </source>
</reference>
<evidence type="ECO:0000313" key="2">
    <source>
        <dbReference type="EMBL" id="EKV20682.1"/>
    </source>
</evidence>
<gene>
    <name evidence="2" type="ORF">PDIP_13980</name>
</gene>
<evidence type="ECO:0000256" key="1">
    <source>
        <dbReference type="SAM" id="MobiDB-lite"/>
    </source>
</evidence>